<dbReference type="PANTHER" id="PTHR48079:SF7">
    <property type="entry name" value="NAD(P)-BINDING DOMAIN-CONTAINING PROTEIN-RELATED"/>
    <property type="match status" value="1"/>
</dbReference>
<organism evidence="2 3">
    <name type="scientific">Penicillium flavigenum</name>
    <dbReference type="NCBI Taxonomy" id="254877"/>
    <lineage>
        <taxon>Eukaryota</taxon>
        <taxon>Fungi</taxon>
        <taxon>Dikarya</taxon>
        <taxon>Ascomycota</taxon>
        <taxon>Pezizomycotina</taxon>
        <taxon>Eurotiomycetes</taxon>
        <taxon>Eurotiomycetidae</taxon>
        <taxon>Eurotiales</taxon>
        <taxon>Aspergillaceae</taxon>
        <taxon>Penicillium</taxon>
    </lineage>
</organism>
<dbReference type="Gene3D" id="3.40.50.720">
    <property type="entry name" value="NAD(P)-binding Rossmann-like Domain"/>
    <property type="match status" value="1"/>
</dbReference>
<sequence>MAPFKVLLTGVTGFVGGDSLYAIANAHPDWQLSALVRNADKAAKLRAQYLNIRVVRGDLDSVDITEEEVADADIVFSKYFADSGHVATATAISKDLRARSFGVERPKEYNDWEGVSELLHMPPNAVHRNVDEIVIDASKSNPASVNTAIVCPPIIYGASRGPCTQKSLLASLSVAVLQRRKGFLLYHALGDAAAAGGGNAMWNNDNYYLADNGPFVWGDVQRAVTKAAFEKNLIPSPEVEQLNDAQIMELISEGYYGFYAWGTKFSWSCYSCPIVELEAKDSGLL</sequence>
<comment type="caution">
    <text evidence="2">The sequence shown here is derived from an EMBL/GenBank/DDBJ whole genome shotgun (WGS) entry which is preliminary data.</text>
</comment>
<accession>A0A1V6SS96</accession>
<reference evidence="3" key="1">
    <citation type="journal article" date="2017" name="Nat. Microbiol.">
        <title>Global analysis of biosynthetic gene clusters reveals vast potential of secondary metabolite production in Penicillium species.</title>
        <authorList>
            <person name="Nielsen J.C."/>
            <person name="Grijseels S."/>
            <person name="Prigent S."/>
            <person name="Ji B."/>
            <person name="Dainat J."/>
            <person name="Nielsen K.F."/>
            <person name="Frisvad J.C."/>
            <person name="Workman M."/>
            <person name="Nielsen J."/>
        </authorList>
    </citation>
    <scope>NUCLEOTIDE SEQUENCE [LARGE SCALE GENOMIC DNA]</scope>
    <source>
        <strain evidence="3">IBT 14082</strain>
    </source>
</reference>
<dbReference type="InterPro" id="IPR036291">
    <property type="entry name" value="NAD(P)-bd_dom_sf"/>
</dbReference>
<dbReference type="OrthoDB" id="2130169at2759"/>
<evidence type="ECO:0000259" key="1">
    <source>
        <dbReference type="Pfam" id="PF13460"/>
    </source>
</evidence>
<gene>
    <name evidence="2" type="ORF">PENFLA_c027G01626</name>
</gene>
<dbReference type="InterPro" id="IPR016040">
    <property type="entry name" value="NAD(P)-bd_dom"/>
</dbReference>
<evidence type="ECO:0000313" key="2">
    <source>
        <dbReference type="EMBL" id="OQE16539.1"/>
    </source>
</evidence>
<keyword evidence="3" id="KW-1185">Reference proteome</keyword>
<dbReference type="InterPro" id="IPR051783">
    <property type="entry name" value="NAD(P)-dependent_oxidoreduct"/>
</dbReference>
<dbReference type="EMBL" id="MLQL01000027">
    <property type="protein sequence ID" value="OQE16539.1"/>
    <property type="molecule type" value="Genomic_DNA"/>
</dbReference>
<dbReference type="GO" id="GO:0005737">
    <property type="term" value="C:cytoplasm"/>
    <property type="evidence" value="ECO:0007669"/>
    <property type="project" value="TreeGrafter"/>
</dbReference>
<feature type="domain" description="NAD(P)-binding" evidence="1">
    <location>
        <begin position="10"/>
        <end position="83"/>
    </location>
</feature>
<dbReference type="PANTHER" id="PTHR48079">
    <property type="entry name" value="PROTEIN YEEZ"/>
    <property type="match status" value="1"/>
</dbReference>
<dbReference type="Proteomes" id="UP000191342">
    <property type="component" value="Unassembled WGS sequence"/>
</dbReference>
<dbReference type="AlphaFoldDB" id="A0A1V6SS96"/>
<dbReference type="SUPFAM" id="SSF51735">
    <property type="entry name" value="NAD(P)-binding Rossmann-fold domains"/>
    <property type="match status" value="1"/>
</dbReference>
<protein>
    <recommendedName>
        <fullName evidence="1">NAD(P)-binding domain-containing protein</fullName>
    </recommendedName>
</protein>
<evidence type="ECO:0000313" key="3">
    <source>
        <dbReference type="Proteomes" id="UP000191342"/>
    </source>
</evidence>
<dbReference type="STRING" id="254877.A0A1V6SS96"/>
<dbReference type="Pfam" id="PF13460">
    <property type="entry name" value="NAD_binding_10"/>
    <property type="match status" value="1"/>
</dbReference>
<name>A0A1V6SS96_9EURO</name>
<dbReference type="GO" id="GO:0004029">
    <property type="term" value="F:aldehyde dehydrogenase (NAD+) activity"/>
    <property type="evidence" value="ECO:0007669"/>
    <property type="project" value="TreeGrafter"/>
</dbReference>
<proteinExistence type="predicted"/>